<feature type="transmembrane region" description="Helical" evidence="2">
    <location>
        <begin position="125"/>
        <end position="146"/>
    </location>
</feature>
<dbReference type="GO" id="GO:0009941">
    <property type="term" value="C:chloroplast envelope"/>
    <property type="evidence" value="ECO:0007669"/>
    <property type="project" value="TreeGrafter"/>
</dbReference>
<dbReference type="InterPro" id="IPR038770">
    <property type="entry name" value="Na+/solute_symporter_sf"/>
</dbReference>
<comment type="caution">
    <text evidence="3">The sequence shown here is derived from an EMBL/GenBank/DDBJ whole genome shotgun (WGS) entry which is preliminary data.</text>
</comment>
<dbReference type="InterPro" id="IPR016833">
    <property type="entry name" value="Put_Na-Bile_cotransptr"/>
</dbReference>
<dbReference type="Pfam" id="PF13593">
    <property type="entry name" value="SBF_like"/>
    <property type="match status" value="1"/>
</dbReference>
<organism evidence="3 4">
    <name type="scientific">Astrephomene gubernaculifera</name>
    <dbReference type="NCBI Taxonomy" id="47775"/>
    <lineage>
        <taxon>Eukaryota</taxon>
        <taxon>Viridiplantae</taxon>
        <taxon>Chlorophyta</taxon>
        <taxon>core chlorophytes</taxon>
        <taxon>Chlorophyceae</taxon>
        <taxon>CS clade</taxon>
        <taxon>Chlamydomonadales</taxon>
        <taxon>Astrephomenaceae</taxon>
        <taxon>Astrephomene</taxon>
    </lineage>
</organism>
<feature type="compositionally biased region" description="Gly residues" evidence="1">
    <location>
        <begin position="184"/>
        <end position="199"/>
    </location>
</feature>
<feature type="transmembrane region" description="Helical" evidence="2">
    <location>
        <begin position="23"/>
        <end position="43"/>
    </location>
</feature>
<reference evidence="3 4" key="1">
    <citation type="journal article" date="2021" name="Sci. Rep.">
        <title>Genome sequencing of the multicellular alga Astrephomene provides insights into convergent evolution of germ-soma differentiation.</title>
        <authorList>
            <person name="Yamashita S."/>
            <person name="Yamamoto K."/>
            <person name="Matsuzaki R."/>
            <person name="Suzuki S."/>
            <person name="Yamaguchi H."/>
            <person name="Hirooka S."/>
            <person name="Minakuchi Y."/>
            <person name="Miyagishima S."/>
            <person name="Kawachi M."/>
            <person name="Toyoda A."/>
            <person name="Nozaki H."/>
        </authorList>
    </citation>
    <scope>NUCLEOTIDE SEQUENCE [LARGE SCALE GENOMIC DNA]</scope>
    <source>
        <strain evidence="3 4">NIES-4017</strain>
    </source>
</reference>
<sequence>MAAVSPNAANAAPPSRWAKTKTFVIKNYLPLAFLVALGLALAWPVPGRFLAHVSILGNVRIVQVVAMSIVFLITGLQLNTSELKRALAPRNLLAVFYGFVAILVATPCLGFALRSAPLEPRAFATGLAIFCVAPTTLGVGVALTTACGGNEVLALLLTVGTNALAVATMPPELRLLFPPREAAGGGGGGGGGGSAGGDSSGADEGADAPLNVDVQVTDLLVKLAISVLAP</sequence>
<dbReference type="AlphaFoldDB" id="A0AAD3DXF5"/>
<dbReference type="PANTHER" id="PTHR18640:SF14">
    <property type="entry name" value="SODIUM BILE ACID SYMPORTER FAMILY"/>
    <property type="match status" value="1"/>
</dbReference>
<dbReference type="EMBL" id="BMAR01000033">
    <property type="protein sequence ID" value="GFR49826.1"/>
    <property type="molecule type" value="Genomic_DNA"/>
</dbReference>
<proteinExistence type="predicted"/>
<feature type="transmembrane region" description="Helical" evidence="2">
    <location>
        <begin position="55"/>
        <end position="74"/>
    </location>
</feature>
<dbReference type="Proteomes" id="UP001054857">
    <property type="component" value="Unassembled WGS sequence"/>
</dbReference>
<keyword evidence="2" id="KW-1133">Transmembrane helix</keyword>
<evidence type="ECO:0000313" key="4">
    <source>
        <dbReference type="Proteomes" id="UP001054857"/>
    </source>
</evidence>
<dbReference type="PANTHER" id="PTHR18640">
    <property type="entry name" value="SOLUTE CARRIER FAMILY 10 MEMBER 7"/>
    <property type="match status" value="1"/>
</dbReference>
<evidence type="ECO:0000313" key="3">
    <source>
        <dbReference type="EMBL" id="GFR49826.1"/>
    </source>
</evidence>
<feature type="non-terminal residue" evidence="3">
    <location>
        <position position="1"/>
    </location>
</feature>
<feature type="transmembrane region" description="Helical" evidence="2">
    <location>
        <begin position="94"/>
        <end position="113"/>
    </location>
</feature>
<keyword evidence="2" id="KW-0472">Membrane</keyword>
<evidence type="ECO:0000256" key="1">
    <source>
        <dbReference type="SAM" id="MobiDB-lite"/>
    </source>
</evidence>
<accession>A0AAD3DXF5</accession>
<feature type="region of interest" description="Disordered" evidence="1">
    <location>
        <begin position="184"/>
        <end position="207"/>
    </location>
</feature>
<keyword evidence="2" id="KW-0812">Transmembrane</keyword>
<evidence type="ECO:0000256" key="2">
    <source>
        <dbReference type="SAM" id="Phobius"/>
    </source>
</evidence>
<name>A0AAD3DXF5_9CHLO</name>
<gene>
    <name evidence="3" type="ORF">Agub_g11766</name>
</gene>
<keyword evidence="4" id="KW-1185">Reference proteome</keyword>
<protein>
    <submittedName>
        <fullName evidence="3">Uncharacterized protein</fullName>
    </submittedName>
</protein>
<dbReference type="Gene3D" id="1.20.1530.20">
    <property type="match status" value="1"/>
</dbReference>
<feature type="transmembrane region" description="Helical" evidence="2">
    <location>
        <begin position="152"/>
        <end position="170"/>
    </location>
</feature>